<evidence type="ECO:0000256" key="3">
    <source>
        <dbReference type="SAM" id="SignalP"/>
    </source>
</evidence>
<evidence type="ECO:0000313" key="4">
    <source>
        <dbReference type="EMBL" id="PWN87311.1"/>
    </source>
</evidence>
<keyword evidence="1" id="KW-0175">Coiled coil</keyword>
<feature type="chain" id="PRO_5016410563" description="C2H2-type domain-containing protein" evidence="3">
    <location>
        <begin position="20"/>
        <end position="851"/>
    </location>
</feature>
<sequence>MRCLYAITFASVFLSLVLGRDTIDKLSCIHDQAVTHQVVTASHKPLPFLPDRHKSATRVLGQQPSLSEGDRSIKPFQGESPGLTTHEVHPPHRVRNRQVTSPLGDNGDVATTTAYCNHLDKTSTYLVRRAVVHSHPHTVHHSIDIPPSSENAQNVGDRAMRLKRRGWIEQDAALEQELEASKGRLEELETDYVTTLAAIHSGRAPREMHLSTDDIVIAANKVTGVYLRYLAFLRMKQEQFRAITLNPSQLSETVLQAHDSLLKVNQTTLKVKEQMRNHIQFYLGARGLFVGGLSAKDWVGVSWESIDRMLADAMNEQMQSDALIAHAKGEATPSQGQQARWVKDEIEELCEMRLRILEENLKVFQELPKQGDIVLPHIGFVREQCGQLERRIHEVQEQCKKIFEDTKRKTVQRKGHYRRKSEASSSRQHLGKRDGSGLIERATKRHDWREGNQKALERVVYLIDSLKRLIEGRDKRGLAVHEMVKRCISQITTRYKDQLTALQQEKEKYEKSLGSRDLLGGIVELFEREVKDIGKAMEDVQTQLRAHCQKFNISGCGEGTSIQANDQALQRRDATSSLRKLQGIGAKNLPTPPEQPITRFEPSDERLNVREKKPSKKVNRRGGGEGNGIGGQMRPSCARCADVFAVKQHSSNTSSHVARHLAESHPQKPTEIAQQKLLNDGVHEKSGEDEASKNAAAPYGGANVAKTRSSRANTAIISKRSTEESATDDLRKLESTYLSKKRQYQDELVSASNPTHGPAVKKAKADFEQIASRLKSLLDTYVDVDSGDPSTKLTLKHATTVLYERTKEREQEKQKEEANWERIQVIEEEKKELQEKYDSVEANWANNPDSD</sequence>
<reference evidence="4" key="1">
    <citation type="journal article" date="2018" name="Mol. Biol. Evol.">
        <title>Broad Genomic Sampling Reveals a Smut Pathogenic Ancestry of the Fungal Clade Ustilaginomycotina.</title>
        <authorList>
            <person name="Kijpornyongpan T."/>
            <person name="Mondo S.J."/>
            <person name="Barry K."/>
            <person name="Sandor L."/>
            <person name="Lee J."/>
            <person name="Lipzen A."/>
            <person name="Pangilinan J."/>
            <person name="LaButti K."/>
            <person name="Hainaut M."/>
            <person name="Henrissat B."/>
            <person name="Grigoriev I.V."/>
            <person name="Spatafora J.W."/>
            <person name="Aime M.C."/>
        </authorList>
    </citation>
    <scope>NUCLEOTIDE SEQUENCE [LARGE SCALE GENOMIC DNA]</scope>
    <source>
        <strain evidence="4">MCA 4198</strain>
    </source>
</reference>
<organism evidence="4 5">
    <name type="scientific">Acaromyces ingoldii</name>
    <dbReference type="NCBI Taxonomy" id="215250"/>
    <lineage>
        <taxon>Eukaryota</taxon>
        <taxon>Fungi</taxon>
        <taxon>Dikarya</taxon>
        <taxon>Basidiomycota</taxon>
        <taxon>Ustilaginomycotina</taxon>
        <taxon>Exobasidiomycetes</taxon>
        <taxon>Exobasidiales</taxon>
        <taxon>Cryptobasidiaceae</taxon>
        <taxon>Acaromyces</taxon>
    </lineage>
</organism>
<feature type="region of interest" description="Disordered" evidence="2">
    <location>
        <begin position="410"/>
        <end position="436"/>
    </location>
</feature>
<dbReference type="Proteomes" id="UP000245768">
    <property type="component" value="Unassembled WGS sequence"/>
</dbReference>
<evidence type="ECO:0000256" key="1">
    <source>
        <dbReference type="SAM" id="Coils"/>
    </source>
</evidence>
<keyword evidence="3" id="KW-0732">Signal</keyword>
<feature type="compositionally biased region" description="Basic residues" evidence="2">
    <location>
        <begin position="410"/>
        <end position="419"/>
    </location>
</feature>
<feature type="region of interest" description="Disordered" evidence="2">
    <location>
        <begin position="60"/>
        <end position="108"/>
    </location>
</feature>
<keyword evidence="5" id="KW-1185">Reference proteome</keyword>
<feature type="compositionally biased region" description="Basic and acidic residues" evidence="2">
    <location>
        <begin position="683"/>
        <end position="692"/>
    </location>
</feature>
<dbReference type="EMBL" id="KZ819640">
    <property type="protein sequence ID" value="PWN87311.1"/>
    <property type="molecule type" value="Genomic_DNA"/>
</dbReference>
<protein>
    <recommendedName>
        <fullName evidence="6">C2H2-type domain-containing protein</fullName>
    </recommendedName>
</protein>
<feature type="region of interest" description="Disordered" evidence="2">
    <location>
        <begin position="651"/>
        <end position="670"/>
    </location>
</feature>
<name>A0A316YDV5_9BASI</name>
<evidence type="ECO:0000313" key="5">
    <source>
        <dbReference type="Proteomes" id="UP000245768"/>
    </source>
</evidence>
<gene>
    <name evidence="4" type="ORF">FA10DRAFT_262480</name>
</gene>
<dbReference type="AlphaFoldDB" id="A0A316YDV5"/>
<feature type="compositionally biased region" description="Polar residues" evidence="2">
    <location>
        <begin position="97"/>
        <end position="108"/>
    </location>
</feature>
<dbReference type="RefSeq" id="XP_025374509.1">
    <property type="nucleotide sequence ID" value="XM_025520123.1"/>
</dbReference>
<evidence type="ECO:0000256" key="2">
    <source>
        <dbReference type="SAM" id="MobiDB-lite"/>
    </source>
</evidence>
<feature type="coiled-coil region" evidence="1">
    <location>
        <begin position="378"/>
        <end position="405"/>
    </location>
</feature>
<feature type="region of interest" description="Disordered" evidence="2">
    <location>
        <begin position="584"/>
        <end position="634"/>
    </location>
</feature>
<proteinExistence type="predicted"/>
<feature type="compositionally biased region" description="Basic and acidic residues" evidence="2">
    <location>
        <begin position="601"/>
        <end position="612"/>
    </location>
</feature>
<accession>A0A316YDV5</accession>
<feature type="region of interest" description="Disordered" evidence="2">
    <location>
        <begin position="683"/>
        <end position="710"/>
    </location>
</feature>
<feature type="signal peptide" evidence="3">
    <location>
        <begin position="1"/>
        <end position="19"/>
    </location>
</feature>
<dbReference type="GeneID" id="37042039"/>
<evidence type="ECO:0008006" key="6">
    <source>
        <dbReference type="Google" id="ProtNLM"/>
    </source>
</evidence>
<dbReference type="InParanoid" id="A0A316YDV5"/>